<proteinExistence type="predicted"/>
<dbReference type="EMBL" id="CAJVPW010001064">
    <property type="protein sequence ID" value="CAG8474227.1"/>
    <property type="molecule type" value="Genomic_DNA"/>
</dbReference>
<accession>A0ACA9KIU3</accession>
<gene>
    <name evidence="1" type="ORF">SPELUC_LOCUS1835</name>
</gene>
<protein>
    <submittedName>
        <fullName evidence="1">12243_t:CDS:1</fullName>
    </submittedName>
</protein>
<dbReference type="Proteomes" id="UP000789366">
    <property type="component" value="Unassembled WGS sequence"/>
</dbReference>
<sequence>MSFTLFAKNISTLTNANLNPCDAGISIVMCRSMLKRNTNYVNTKVITILVETGLGRISELLVQL</sequence>
<evidence type="ECO:0000313" key="1">
    <source>
        <dbReference type="EMBL" id="CAG8474227.1"/>
    </source>
</evidence>
<name>A0ACA9KIU3_9GLOM</name>
<comment type="caution">
    <text evidence="1">The sequence shown here is derived from an EMBL/GenBank/DDBJ whole genome shotgun (WGS) entry which is preliminary data.</text>
</comment>
<organism evidence="1 2">
    <name type="scientific">Cetraspora pellucida</name>
    <dbReference type="NCBI Taxonomy" id="1433469"/>
    <lineage>
        <taxon>Eukaryota</taxon>
        <taxon>Fungi</taxon>
        <taxon>Fungi incertae sedis</taxon>
        <taxon>Mucoromycota</taxon>
        <taxon>Glomeromycotina</taxon>
        <taxon>Glomeromycetes</taxon>
        <taxon>Diversisporales</taxon>
        <taxon>Gigasporaceae</taxon>
        <taxon>Cetraspora</taxon>
    </lineage>
</organism>
<keyword evidence="2" id="KW-1185">Reference proteome</keyword>
<reference evidence="1" key="1">
    <citation type="submission" date="2021-06" db="EMBL/GenBank/DDBJ databases">
        <authorList>
            <person name="Kallberg Y."/>
            <person name="Tangrot J."/>
            <person name="Rosling A."/>
        </authorList>
    </citation>
    <scope>NUCLEOTIDE SEQUENCE</scope>
    <source>
        <strain evidence="1">28 12/20/2015</strain>
    </source>
</reference>
<evidence type="ECO:0000313" key="2">
    <source>
        <dbReference type="Proteomes" id="UP000789366"/>
    </source>
</evidence>